<evidence type="ECO:0000313" key="3">
    <source>
        <dbReference type="Proteomes" id="UP001519306"/>
    </source>
</evidence>
<dbReference type="InterPro" id="IPR001584">
    <property type="entry name" value="Integrase_cat-core"/>
</dbReference>
<evidence type="ECO:0000313" key="2">
    <source>
        <dbReference type="EMBL" id="MBP2024486.1"/>
    </source>
</evidence>
<feature type="non-terminal residue" evidence="2">
    <location>
        <position position="1"/>
    </location>
</feature>
<sequence>RLRLVGLKNMKETILEIKKYVQWYNTERIQKVLGYLSPLEYKLKYL</sequence>
<feature type="domain" description="Integrase catalytic" evidence="1">
    <location>
        <begin position="8"/>
        <end position="45"/>
    </location>
</feature>
<name>A0ABS4KB57_9FIRM</name>
<proteinExistence type="predicted"/>
<keyword evidence="3" id="KW-1185">Reference proteome</keyword>
<dbReference type="Pfam" id="PF13333">
    <property type="entry name" value="rve_2"/>
    <property type="match status" value="1"/>
</dbReference>
<protein>
    <submittedName>
        <fullName evidence="2">Transposase InsO family protein</fullName>
    </submittedName>
</protein>
<dbReference type="EMBL" id="JAGGLJ010000001">
    <property type="protein sequence ID" value="MBP2024486.1"/>
    <property type="molecule type" value="Genomic_DNA"/>
</dbReference>
<gene>
    <name evidence="2" type="ORF">J2Z71_000001</name>
</gene>
<reference evidence="2 3" key="1">
    <citation type="submission" date="2021-03" db="EMBL/GenBank/DDBJ databases">
        <title>Genomic Encyclopedia of Type Strains, Phase IV (KMG-IV): sequencing the most valuable type-strain genomes for metagenomic binning, comparative biology and taxonomic classification.</title>
        <authorList>
            <person name="Goeker M."/>
        </authorList>
    </citation>
    <scope>NUCLEOTIDE SEQUENCE [LARGE SCALE GENOMIC DNA]</scope>
    <source>
        <strain evidence="2 3">DSM 27563</strain>
    </source>
</reference>
<organism evidence="2 3">
    <name type="scientific">Peptoniphilus stercorisuis</name>
    <dbReference type="NCBI Taxonomy" id="1436965"/>
    <lineage>
        <taxon>Bacteria</taxon>
        <taxon>Bacillati</taxon>
        <taxon>Bacillota</taxon>
        <taxon>Tissierellia</taxon>
        <taxon>Tissierellales</taxon>
        <taxon>Peptoniphilaceae</taxon>
        <taxon>Peptoniphilus</taxon>
    </lineage>
</organism>
<dbReference type="Proteomes" id="UP001519306">
    <property type="component" value="Unassembled WGS sequence"/>
</dbReference>
<evidence type="ECO:0000259" key="1">
    <source>
        <dbReference type="Pfam" id="PF13333"/>
    </source>
</evidence>
<comment type="caution">
    <text evidence="2">The sequence shown here is derived from an EMBL/GenBank/DDBJ whole genome shotgun (WGS) entry which is preliminary data.</text>
</comment>
<accession>A0ABS4KB57</accession>